<name>A0A8S1KGB7_9CILI</name>
<dbReference type="Proteomes" id="UP000692954">
    <property type="component" value="Unassembled WGS sequence"/>
</dbReference>
<organism evidence="2 3">
    <name type="scientific">Paramecium sonneborni</name>
    <dbReference type="NCBI Taxonomy" id="65129"/>
    <lineage>
        <taxon>Eukaryota</taxon>
        <taxon>Sar</taxon>
        <taxon>Alveolata</taxon>
        <taxon>Ciliophora</taxon>
        <taxon>Intramacronucleata</taxon>
        <taxon>Oligohymenophorea</taxon>
        <taxon>Peniculida</taxon>
        <taxon>Parameciidae</taxon>
        <taxon>Paramecium</taxon>
    </lineage>
</organism>
<feature type="region of interest" description="Disordered" evidence="1">
    <location>
        <begin position="1"/>
        <end position="29"/>
    </location>
</feature>
<gene>
    <name evidence="2" type="ORF">PSON_ATCC_30995.1.T0060327</name>
</gene>
<sequence length="88" mass="10145">MIEQVEQQLEKKCSTGKTGKTQKECDNNNKVMEDHVEQQKDSLKQGIIPPVNLIQQQEQQITKFTVQQVEGSRLMDISNKKKISLQVF</sequence>
<evidence type="ECO:0000313" key="3">
    <source>
        <dbReference type="Proteomes" id="UP000692954"/>
    </source>
</evidence>
<dbReference type="AlphaFoldDB" id="A0A8S1KGB7"/>
<accession>A0A8S1KGB7</accession>
<evidence type="ECO:0000313" key="2">
    <source>
        <dbReference type="EMBL" id="CAD8052186.1"/>
    </source>
</evidence>
<keyword evidence="3" id="KW-1185">Reference proteome</keyword>
<evidence type="ECO:0000256" key="1">
    <source>
        <dbReference type="SAM" id="MobiDB-lite"/>
    </source>
</evidence>
<protein>
    <submittedName>
        <fullName evidence="2">Uncharacterized protein</fullName>
    </submittedName>
</protein>
<proteinExistence type="predicted"/>
<reference evidence="2" key="1">
    <citation type="submission" date="2021-01" db="EMBL/GenBank/DDBJ databases">
        <authorList>
            <consortium name="Genoscope - CEA"/>
            <person name="William W."/>
        </authorList>
    </citation>
    <scope>NUCLEOTIDE SEQUENCE</scope>
</reference>
<dbReference type="EMBL" id="CAJJDN010000006">
    <property type="protein sequence ID" value="CAD8052186.1"/>
    <property type="molecule type" value="Genomic_DNA"/>
</dbReference>
<comment type="caution">
    <text evidence="2">The sequence shown here is derived from an EMBL/GenBank/DDBJ whole genome shotgun (WGS) entry which is preliminary data.</text>
</comment>